<dbReference type="RefSeq" id="WP_214441232.1">
    <property type="nucleotide sequence ID" value="NZ_JAECZB010000089.1"/>
</dbReference>
<dbReference type="Proteomes" id="UP000599391">
    <property type="component" value="Unassembled WGS sequence"/>
</dbReference>
<evidence type="ECO:0000313" key="2">
    <source>
        <dbReference type="Proteomes" id="UP000599391"/>
    </source>
</evidence>
<proteinExistence type="predicted"/>
<organism evidence="1 2">
    <name type="scientific">Atlanticothrix silvestris CENA357</name>
    <dbReference type="NCBI Taxonomy" id="1725252"/>
    <lineage>
        <taxon>Bacteria</taxon>
        <taxon>Bacillati</taxon>
        <taxon>Cyanobacteriota</taxon>
        <taxon>Cyanophyceae</taxon>
        <taxon>Nostocales</taxon>
        <taxon>Nodulariaceae</taxon>
        <taxon>Atlanticothrix</taxon>
        <taxon>Atlanticothrix silvestris</taxon>
    </lineage>
</organism>
<protein>
    <submittedName>
        <fullName evidence="1">Uncharacterized protein</fullName>
    </submittedName>
</protein>
<name>A0A8J7HLJ1_9CYAN</name>
<dbReference type="AlphaFoldDB" id="A0A8J7HLJ1"/>
<keyword evidence="2" id="KW-1185">Reference proteome</keyword>
<sequence>MLQHLPQQPQPELRYLLDRFTDEFVIKTETRTTTQALPIVVRRVTGVDK</sequence>
<evidence type="ECO:0000313" key="1">
    <source>
        <dbReference type="EMBL" id="MBH8555003.1"/>
    </source>
</evidence>
<accession>A0A8J7HLJ1</accession>
<comment type="caution">
    <text evidence="1">The sequence shown here is derived from an EMBL/GenBank/DDBJ whole genome shotgun (WGS) entry which is preliminary data.</text>
</comment>
<dbReference type="EMBL" id="JAECZB010000089">
    <property type="protein sequence ID" value="MBH8555003.1"/>
    <property type="molecule type" value="Genomic_DNA"/>
</dbReference>
<gene>
    <name evidence="1" type="ORF">I8751_22180</name>
</gene>
<reference evidence="1 2" key="1">
    <citation type="journal article" date="2021" name="Int. J. Syst. Evol. Microbiol.">
        <title>Amazonocrinis nigriterrae gen. nov., sp. nov., Atlanticothrix silvestris gen. nov., sp. nov. and Dendronalium phyllosphericum gen. nov., sp. nov., nostocacean cyanobacteria from Brazilian environments.</title>
        <authorList>
            <person name="Alvarenga D.O."/>
            <person name="Andreote A.P.D."/>
            <person name="Branco L.H.Z."/>
            <person name="Delbaje E."/>
            <person name="Cruz R.B."/>
            <person name="Varani A.M."/>
            <person name="Fiore M.F."/>
        </authorList>
    </citation>
    <scope>NUCLEOTIDE SEQUENCE [LARGE SCALE GENOMIC DNA]</scope>
    <source>
        <strain evidence="1 2">CENA357</strain>
    </source>
</reference>